<comment type="similarity">
    <text evidence="3">Belongs to the SOWAH family.</text>
</comment>
<dbReference type="PANTHER" id="PTHR14491">
    <property type="entry name" value="SOSONDOWAH, ISOFORM G"/>
    <property type="match status" value="1"/>
</dbReference>
<proteinExistence type="inferred from homology"/>
<comment type="caution">
    <text evidence="6">The sequence shown here is derived from an EMBL/GenBank/DDBJ whole genome shotgun (WGS) entry which is preliminary data.</text>
</comment>
<reference evidence="6" key="1">
    <citation type="submission" date="2023-03" db="EMBL/GenBank/DDBJ databases">
        <title>Electrophorus voltai genome.</title>
        <authorList>
            <person name="Bian C."/>
        </authorList>
    </citation>
    <scope>NUCLEOTIDE SEQUENCE</scope>
    <source>
        <strain evidence="6">CB-2022</strain>
        <tissue evidence="6">Muscle</tissue>
    </source>
</reference>
<feature type="repeat" description="ANK" evidence="4">
    <location>
        <begin position="316"/>
        <end position="349"/>
    </location>
</feature>
<keyword evidence="2 4" id="KW-0040">ANK repeat</keyword>
<dbReference type="PROSITE" id="PS50088">
    <property type="entry name" value="ANK_REPEAT"/>
    <property type="match status" value="2"/>
</dbReference>
<feature type="repeat" description="ANK" evidence="4">
    <location>
        <begin position="277"/>
        <end position="298"/>
    </location>
</feature>
<evidence type="ECO:0000313" key="6">
    <source>
        <dbReference type="EMBL" id="KAK1784304.1"/>
    </source>
</evidence>
<feature type="region of interest" description="Disordered" evidence="5">
    <location>
        <begin position="211"/>
        <end position="230"/>
    </location>
</feature>
<keyword evidence="7" id="KW-1185">Reference proteome</keyword>
<name>A0AAD8YQC9_9TELE</name>
<evidence type="ECO:0000256" key="3">
    <source>
        <dbReference type="ARBA" id="ARBA00038122"/>
    </source>
</evidence>
<accession>A0AAD8YQC9</accession>
<dbReference type="SUPFAM" id="SSF48403">
    <property type="entry name" value="Ankyrin repeat"/>
    <property type="match status" value="1"/>
</dbReference>
<gene>
    <name evidence="6" type="ORF">P4O66_003692</name>
</gene>
<dbReference type="AlphaFoldDB" id="A0AAD8YQC9"/>
<evidence type="ECO:0000256" key="2">
    <source>
        <dbReference type="ARBA" id="ARBA00023043"/>
    </source>
</evidence>
<dbReference type="Gene3D" id="1.25.40.20">
    <property type="entry name" value="Ankyrin repeat-containing domain"/>
    <property type="match status" value="1"/>
</dbReference>
<evidence type="ECO:0000256" key="4">
    <source>
        <dbReference type="PROSITE-ProRule" id="PRU00023"/>
    </source>
</evidence>
<dbReference type="PANTHER" id="PTHR14491:SF2">
    <property type="entry name" value="ANKYRIN REPEAT DOMAIN-CONTAINING PROTEIN SOWAHA"/>
    <property type="match status" value="1"/>
</dbReference>
<evidence type="ECO:0000313" key="7">
    <source>
        <dbReference type="Proteomes" id="UP001239994"/>
    </source>
</evidence>
<evidence type="ECO:0000256" key="5">
    <source>
        <dbReference type="SAM" id="MobiDB-lite"/>
    </source>
</evidence>
<dbReference type="PROSITE" id="PS50297">
    <property type="entry name" value="ANK_REP_REGION"/>
    <property type="match status" value="2"/>
</dbReference>
<organism evidence="6 7">
    <name type="scientific">Electrophorus voltai</name>
    <dbReference type="NCBI Taxonomy" id="2609070"/>
    <lineage>
        <taxon>Eukaryota</taxon>
        <taxon>Metazoa</taxon>
        <taxon>Chordata</taxon>
        <taxon>Craniata</taxon>
        <taxon>Vertebrata</taxon>
        <taxon>Euteleostomi</taxon>
        <taxon>Actinopterygii</taxon>
        <taxon>Neopterygii</taxon>
        <taxon>Teleostei</taxon>
        <taxon>Ostariophysi</taxon>
        <taxon>Gymnotiformes</taxon>
        <taxon>Gymnotoidei</taxon>
        <taxon>Gymnotidae</taxon>
        <taxon>Electrophorus</taxon>
    </lineage>
</organism>
<dbReference type="Pfam" id="PF12796">
    <property type="entry name" value="Ank_2"/>
    <property type="match status" value="1"/>
</dbReference>
<protein>
    <submittedName>
        <fullName evidence="6">Uncharacterized protein</fullName>
    </submittedName>
</protein>
<keyword evidence="1" id="KW-0677">Repeat</keyword>
<evidence type="ECO:0000256" key="1">
    <source>
        <dbReference type="ARBA" id="ARBA00022737"/>
    </source>
</evidence>
<dbReference type="Proteomes" id="UP001239994">
    <property type="component" value="Unassembled WGS sequence"/>
</dbReference>
<dbReference type="InterPro" id="IPR036770">
    <property type="entry name" value="Ankyrin_rpt-contain_sf"/>
</dbReference>
<dbReference type="SMART" id="SM00248">
    <property type="entry name" value="ANK"/>
    <property type="match status" value="2"/>
</dbReference>
<dbReference type="InterPro" id="IPR002110">
    <property type="entry name" value="Ankyrin_rpt"/>
</dbReference>
<dbReference type="EMBL" id="JAROKS010000306">
    <property type="protein sequence ID" value="KAK1784304.1"/>
    <property type="molecule type" value="Genomic_DNA"/>
</dbReference>
<sequence>MGLKCARTGLIPSKEKKELEDKIISLVKNELKRFKNLLRADYPACTERQMEDKKDQSKIREGALEITLHFLRSMNQTNLAITLQTNLLTQTPVPLAPPSQEAAGAEAAAEPAQILPTSHSEPLLPAPERYAERAKVAYIISLLTGWALAWATLVWEHQTDVCSTAAEFAAALKRTFGHPVTGGRRFPVFLTCDRGEERRLIISARTKQRHSVAPASPALKRVNKDTKPGVDTKQSAIFRLGPREHEWLVKCAAGQQDQICQLLLQDIKLAEKRNFISGFTVLHWAAKQGNSEMVRKILLLSQQGGPGVDVNIKSYDGYTPLHMAAIHSHESVLSVLVRDYGANCNIRDNSGKKPYHYLHKDASPKVRELLGDPHAADYMPSGHEQHFSNPSKGLSTLSKLFHTDDVSEFTEAVVGFIGKLVHDTIPRITIKKFSNQKHWVDRTIHEALNSSTAAYNVGIISGNMDEYKSAAYGVRRAMREAKRRYGKKLETQFQQSGSRSLWQGLRMIPDYRSPPSGLMSADESLANELNTFFARFEATSSSTNANSVNANSANANCASANSASPNGTIGAANGTCAGPTIEQRPLIITESDVRRVFKRVKTRKAMGPDGICGRVLKACADQLAPVFTDIFNLSLTLGIVPYQLQVVHHRPRPEETSTLRPQ</sequence>